<sequence length="330" mass="37033">MTQGHVGSAPLLQAHPILQTTDLCEARDVVGRAFCDHRLDLRRRGARLDARHNHVGGRHVSLNALGYGAEVEIDPGELGRFYLLQIPLEGSARVAHRGEEVDASARRGTILNPDRETRMIWSEDCRKLLLQVDRAHLERVAEELLGGPLPGPVRFAPAVDLESPAGRELRARVLAAARAVDRGDLWCGRAGLREGRAERDLAESLLTLQPSNISHAFWRRERPMLPRDLRRAVEFMHAHYPEPLRLDTIAAHCGLCPRALQIGFRKAFGLSPMQYLRQVRLDAAHYRLSRRRDPERVGDVAHACGFSHLGRFAQDYRARFGETPGRARAV</sequence>
<accession>A0A365UD31</accession>
<dbReference type="PROSITE" id="PS01124">
    <property type="entry name" value="HTH_ARAC_FAMILY_2"/>
    <property type="match status" value="1"/>
</dbReference>
<dbReference type="GO" id="GO:0043565">
    <property type="term" value="F:sequence-specific DNA binding"/>
    <property type="evidence" value="ECO:0007669"/>
    <property type="project" value="InterPro"/>
</dbReference>
<evidence type="ECO:0000259" key="4">
    <source>
        <dbReference type="PROSITE" id="PS01124"/>
    </source>
</evidence>
<dbReference type="GO" id="GO:0003700">
    <property type="term" value="F:DNA-binding transcription factor activity"/>
    <property type="evidence" value="ECO:0007669"/>
    <property type="project" value="InterPro"/>
</dbReference>
<comment type="caution">
    <text evidence="5">The sequence shown here is derived from an EMBL/GenBank/DDBJ whole genome shotgun (WGS) entry which is preliminary data.</text>
</comment>
<dbReference type="InterPro" id="IPR018060">
    <property type="entry name" value="HTH_AraC"/>
</dbReference>
<dbReference type="RefSeq" id="WP_113287462.1">
    <property type="nucleotide sequence ID" value="NZ_QNTQ01000001.1"/>
</dbReference>
<gene>
    <name evidence="5" type="ORF">DRV85_00430</name>
</gene>
<keyword evidence="6" id="KW-1185">Reference proteome</keyword>
<dbReference type="OrthoDB" id="9802263at2"/>
<keyword evidence="2" id="KW-0238">DNA-binding</keyword>
<dbReference type="AlphaFoldDB" id="A0A365UD31"/>
<name>A0A365UD31_9RHOB</name>
<dbReference type="PROSITE" id="PS00041">
    <property type="entry name" value="HTH_ARAC_FAMILY_1"/>
    <property type="match status" value="1"/>
</dbReference>
<proteinExistence type="predicted"/>
<dbReference type="SMART" id="SM00342">
    <property type="entry name" value="HTH_ARAC"/>
    <property type="match status" value="1"/>
</dbReference>
<dbReference type="PANTHER" id="PTHR46796:SF12">
    <property type="entry name" value="HTH-TYPE DNA-BINDING TRANSCRIPTIONAL ACTIVATOR EUTR"/>
    <property type="match status" value="1"/>
</dbReference>
<reference evidence="5 6" key="1">
    <citation type="submission" date="2018-07" db="EMBL/GenBank/DDBJ databases">
        <title>Rhodosalinus sp. strain E84T genomic sequence and assembly.</title>
        <authorList>
            <person name="Liu Z.-W."/>
            <person name="Lu D.-C."/>
        </authorList>
    </citation>
    <scope>NUCLEOTIDE SEQUENCE [LARGE SCALE GENOMIC DNA]</scope>
    <source>
        <strain evidence="5 6">E84</strain>
    </source>
</reference>
<protein>
    <submittedName>
        <fullName evidence="5">AraC family transcriptional regulator</fullName>
    </submittedName>
</protein>
<evidence type="ECO:0000256" key="1">
    <source>
        <dbReference type="ARBA" id="ARBA00023015"/>
    </source>
</evidence>
<organism evidence="5 6">
    <name type="scientific">Rhodosalinus halophilus</name>
    <dbReference type="NCBI Taxonomy" id="2259333"/>
    <lineage>
        <taxon>Bacteria</taxon>
        <taxon>Pseudomonadati</taxon>
        <taxon>Pseudomonadota</taxon>
        <taxon>Alphaproteobacteria</taxon>
        <taxon>Rhodobacterales</taxon>
        <taxon>Paracoccaceae</taxon>
        <taxon>Rhodosalinus</taxon>
    </lineage>
</organism>
<evidence type="ECO:0000256" key="2">
    <source>
        <dbReference type="ARBA" id="ARBA00023125"/>
    </source>
</evidence>
<dbReference type="SUPFAM" id="SSF46689">
    <property type="entry name" value="Homeodomain-like"/>
    <property type="match status" value="2"/>
</dbReference>
<dbReference type="Pfam" id="PF12833">
    <property type="entry name" value="HTH_18"/>
    <property type="match status" value="1"/>
</dbReference>
<evidence type="ECO:0000313" key="5">
    <source>
        <dbReference type="EMBL" id="RBI87438.1"/>
    </source>
</evidence>
<dbReference type="InterPro" id="IPR035418">
    <property type="entry name" value="AraC-bd_2"/>
</dbReference>
<dbReference type="InterPro" id="IPR009057">
    <property type="entry name" value="Homeodomain-like_sf"/>
</dbReference>
<feature type="domain" description="HTH araC/xylS-type" evidence="4">
    <location>
        <begin position="230"/>
        <end position="330"/>
    </location>
</feature>
<dbReference type="Pfam" id="PF14525">
    <property type="entry name" value="AraC_binding_2"/>
    <property type="match status" value="1"/>
</dbReference>
<keyword evidence="3" id="KW-0804">Transcription</keyword>
<evidence type="ECO:0000313" key="6">
    <source>
        <dbReference type="Proteomes" id="UP000253370"/>
    </source>
</evidence>
<dbReference type="EMBL" id="QNTQ01000001">
    <property type="protein sequence ID" value="RBI87438.1"/>
    <property type="molecule type" value="Genomic_DNA"/>
</dbReference>
<dbReference type="InterPro" id="IPR018062">
    <property type="entry name" value="HTH_AraC-typ_CS"/>
</dbReference>
<evidence type="ECO:0000256" key="3">
    <source>
        <dbReference type="ARBA" id="ARBA00023163"/>
    </source>
</evidence>
<dbReference type="InterPro" id="IPR050204">
    <property type="entry name" value="AraC_XylS_family_regulators"/>
</dbReference>
<dbReference type="Proteomes" id="UP000253370">
    <property type="component" value="Unassembled WGS sequence"/>
</dbReference>
<keyword evidence="1" id="KW-0805">Transcription regulation</keyword>
<dbReference type="Gene3D" id="1.10.10.60">
    <property type="entry name" value="Homeodomain-like"/>
    <property type="match status" value="1"/>
</dbReference>
<dbReference type="PANTHER" id="PTHR46796">
    <property type="entry name" value="HTH-TYPE TRANSCRIPTIONAL ACTIVATOR RHAS-RELATED"/>
    <property type="match status" value="1"/>
</dbReference>